<keyword evidence="16" id="KW-1185">Reference proteome</keyword>
<evidence type="ECO:0000256" key="14">
    <source>
        <dbReference type="RuleBase" id="RU364094"/>
    </source>
</evidence>
<comment type="similarity">
    <text evidence="5 14">Belongs to the class-IV pyridoxal-phosphate-dependent aminotransferase family.</text>
</comment>
<comment type="catalytic activity">
    <reaction evidence="12 14">
        <text>L-isoleucine + 2-oxoglutarate = (S)-3-methyl-2-oxopentanoate + L-glutamate</text>
        <dbReference type="Rhea" id="RHEA:24801"/>
        <dbReference type="ChEBI" id="CHEBI:16810"/>
        <dbReference type="ChEBI" id="CHEBI:29985"/>
        <dbReference type="ChEBI" id="CHEBI:35146"/>
        <dbReference type="ChEBI" id="CHEBI:58045"/>
        <dbReference type="EC" id="2.6.1.42"/>
    </reaction>
</comment>
<evidence type="ECO:0000313" key="15">
    <source>
        <dbReference type="EMBL" id="RIH93847.1"/>
    </source>
</evidence>
<evidence type="ECO:0000256" key="7">
    <source>
        <dbReference type="ARBA" id="ARBA00022605"/>
    </source>
</evidence>
<dbReference type="GO" id="GO:0009097">
    <property type="term" value="P:isoleucine biosynthetic process"/>
    <property type="evidence" value="ECO:0007669"/>
    <property type="project" value="UniProtKB-UniPathway"/>
</dbReference>
<dbReference type="GO" id="GO:0052656">
    <property type="term" value="F:L-isoleucine-2-oxoglutarate transaminase activity"/>
    <property type="evidence" value="ECO:0007669"/>
    <property type="project" value="RHEA"/>
</dbReference>
<dbReference type="FunFam" id="3.20.10.10:FF:000002">
    <property type="entry name" value="D-alanine aminotransferase"/>
    <property type="match status" value="1"/>
</dbReference>
<dbReference type="AlphaFoldDB" id="A0A399FB49"/>
<dbReference type="EC" id="2.6.1.42" evidence="14"/>
<dbReference type="Proteomes" id="UP000266178">
    <property type="component" value="Unassembled WGS sequence"/>
</dbReference>
<gene>
    <name evidence="14 15" type="primary">ilvE</name>
    <name evidence="15" type="ORF">Mgrana_00196</name>
</gene>
<evidence type="ECO:0000256" key="8">
    <source>
        <dbReference type="ARBA" id="ARBA00022679"/>
    </source>
</evidence>
<dbReference type="InterPro" id="IPR043132">
    <property type="entry name" value="BCAT-like_C"/>
</dbReference>
<dbReference type="EMBL" id="QWLB01000002">
    <property type="protein sequence ID" value="RIH93847.1"/>
    <property type="molecule type" value="Genomic_DNA"/>
</dbReference>
<comment type="pathway">
    <text evidence="3 14">Amino-acid biosynthesis; L-valine biosynthesis; L-valine from pyruvate: step 4/4.</text>
</comment>
<protein>
    <recommendedName>
        <fullName evidence="14">Branched-chain-amino-acid aminotransferase</fullName>
        <shortName evidence="14">BCAT</shortName>
        <ecNumber evidence="14">2.6.1.42</ecNumber>
    </recommendedName>
</protein>
<comment type="cofactor">
    <cofactor evidence="1 14">
        <name>pyridoxal 5'-phosphate</name>
        <dbReference type="ChEBI" id="CHEBI:597326"/>
    </cofactor>
</comment>
<dbReference type="OrthoDB" id="9805628at2"/>
<evidence type="ECO:0000256" key="1">
    <source>
        <dbReference type="ARBA" id="ARBA00001933"/>
    </source>
</evidence>
<dbReference type="UniPathway" id="UPA00047">
    <property type="reaction ID" value="UER00058"/>
</dbReference>
<comment type="caution">
    <text evidence="15">The sequence shown here is derived from an EMBL/GenBank/DDBJ whole genome shotgun (WGS) entry which is preliminary data.</text>
</comment>
<dbReference type="Pfam" id="PF01063">
    <property type="entry name" value="Aminotran_4"/>
    <property type="match status" value="1"/>
</dbReference>
<keyword evidence="9 14" id="KW-0663">Pyridoxal phosphate</keyword>
<comment type="function">
    <text evidence="14">Acts on leucine, isoleucine and valine.</text>
</comment>
<dbReference type="Gene3D" id="3.20.10.10">
    <property type="entry name" value="D-amino Acid Aminotransferase, subunit A, domain 2"/>
    <property type="match status" value="1"/>
</dbReference>
<dbReference type="GO" id="GO:0009098">
    <property type="term" value="P:L-leucine biosynthetic process"/>
    <property type="evidence" value="ECO:0007669"/>
    <property type="project" value="UniProtKB-UniPathway"/>
</dbReference>
<keyword evidence="10 14" id="KW-0100">Branched-chain amino acid biosynthesis</keyword>
<dbReference type="PANTHER" id="PTHR42743:SF11">
    <property type="entry name" value="AMINODEOXYCHORISMATE LYASE"/>
    <property type="match status" value="1"/>
</dbReference>
<dbReference type="NCBIfam" id="NF005146">
    <property type="entry name" value="PRK06606.1"/>
    <property type="match status" value="1"/>
</dbReference>
<dbReference type="InterPro" id="IPR005785">
    <property type="entry name" value="B_amino_transI"/>
</dbReference>
<dbReference type="InterPro" id="IPR043131">
    <property type="entry name" value="BCAT-like_N"/>
</dbReference>
<dbReference type="SUPFAM" id="SSF56752">
    <property type="entry name" value="D-aminoacid aminotransferase-like PLP-dependent enzymes"/>
    <property type="match status" value="1"/>
</dbReference>
<evidence type="ECO:0000256" key="3">
    <source>
        <dbReference type="ARBA" id="ARBA00004931"/>
    </source>
</evidence>
<evidence type="ECO:0000256" key="9">
    <source>
        <dbReference type="ARBA" id="ARBA00022898"/>
    </source>
</evidence>
<evidence type="ECO:0000256" key="4">
    <source>
        <dbReference type="ARBA" id="ARBA00005072"/>
    </source>
</evidence>
<dbReference type="InterPro" id="IPR001544">
    <property type="entry name" value="Aminotrans_IV"/>
</dbReference>
<evidence type="ECO:0000256" key="12">
    <source>
        <dbReference type="ARBA" id="ARBA00048798"/>
    </source>
</evidence>
<evidence type="ECO:0000256" key="5">
    <source>
        <dbReference type="ARBA" id="ARBA00009320"/>
    </source>
</evidence>
<sequence>MAAETKPKSIGGDSKMKTGLIWFNGHIVPQEEAKVSVLTHALHYGTSVFEGIRAYETPKGPAVFRLKEHVERFFHSAKVMMFELPFTPEQVSEGILSVVRENSYKSCYIRPLAWMGATSLGVNPLPNNPAEVMVAAWEWGTYLGDEAVRKGARLITSSWARFPANVMPGKAKVGGNYVNSALARIEAHQAGADEALLLDKEGFVAEGSGENLFFFKGSTLYVLEHSVNLMGITRDSVITIARDLGYEVRECRATRDQLYMADEVFMVGTAAEVTPVSSLDHRAIGSGQAGEHTMRLRKAYLEAVQGHNPKYGPWLTYVNP</sequence>
<comment type="pathway">
    <text evidence="4 14">Amino-acid biosynthesis; L-leucine biosynthesis; L-leucine from 3-methyl-2-oxobutanoate: step 4/4.</text>
</comment>
<dbReference type="PANTHER" id="PTHR42743">
    <property type="entry name" value="AMINO-ACID AMINOTRANSFERASE"/>
    <property type="match status" value="1"/>
</dbReference>
<evidence type="ECO:0000256" key="6">
    <source>
        <dbReference type="ARBA" id="ARBA00022576"/>
    </source>
</evidence>
<keyword evidence="6 14" id="KW-0032">Aminotransferase</keyword>
<dbReference type="GO" id="GO:0052654">
    <property type="term" value="F:L-leucine-2-oxoglutarate transaminase activity"/>
    <property type="evidence" value="ECO:0007669"/>
    <property type="project" value="RHEA"/>
</dbReference>
<dbReference type="GO" id="GO:0052655">
    <property type="term" value="F:L-valine-2-oxoglutarate transaminase activity"/>
    <property type="evidence" value="ECO:0007669"/>
    <property type="project" value="RHEA"/>
</dbReference>
<reference evidence="15 16" key="1">
    <citation type="submission" date="2018-08" db="EMBL/GenBank/DDBJ databases">
        <title>Meiothermus granaticius genome AF-68 sequencing project.</title>
        <authorList>
            <person name="Da Costa M.S."/>
            <person name="Albuquerque L."/>
            <person name="Raposo P."/>
            <person name="Froufe H.J.C."/>
            <person name="Barroso C.S."/>
            <person name="Egas C."/>
        </authorList>
    </citation>
    <scope>NUCLEOTIDE SEQUENCE [LARGE SCALE GENOMIC DNA]</scope>
    <source>
        <strain evidence="15 16">AF-68</strain>
    </source>
</reference>
<dbReference type="Gene3D" id="3.30.470.10">
    <property type="match status" value="1"/>
</dbReference>
<keyword evidence="8 14" id="KW-0808">Transferase</keyword>
<accession>A0A399FB49</accession>
<dbReference type="CDD" id="cd01557">
    <property type="entry name" value="BCAT_beta_family"/>
    <property type="match status" value="1"/>
</dbReference>
<name>A0A399FB49_9DEIN</name>
<comment type="pathway">
    <text evidence="2 14">Amino-acid biosynthesis; L-isoleucine biosynthesis; L-isoleucine from 2-oxobutanoate: step 4/4.</text>
</comment>
<evidence type="ECO:0000256" key="11">
    <source>
        <dbReference type="ARBA" id="ARBA00048212"/>
    </source>
</evidence>
<comment type="catalytic activity">
    <reaction evidence="11 14">
        <text>L-valine + 2-oxoglutarate = 3-methyl-2-oxobutanoate + L-glutamate</text>
        <dbReference type="Rhea" id="RHEA:24813"/>
        <dbReference type="ChEBI" id="CHEBI:11851"/>
        <dbReference type="ChEBI" id="CHEBI:16810"/>
        <dbReference type="ChEBI" id="CHEBI:29985"/>
        <dbReference type="ChEBI" id="CHEBI:57762"/>
        <dbReference type="EC" id="2.6.1.42"/>
    </reaction>
</comment>
<evidence type="ECO:0000256" key="2">
    <source>
        <dbReference type="ARBA" id="ARBA00004824"/>
    </source>
</evidence>
<organism evidence="15 16">
    <name type="scientific">Meiothermus granaticius NBRC 107808</name>
    <dbReference type="NCBI Taxonomy" id="1227551"/>
    <lineage>
        <taxon>Bacteria</taxon>
        <taxon>Thermotogati</taxon>
        <taxon>Deinococcota</taxon>
        <taxon>Deinococci</taxon>
        <taxon>Thermales</taxon>
        <taxon>Thermaceae</taxon>
        <taxon>Meiothermus</taxon>
    </lineage>
</organism>
<dbReference type="InterPro" id="IPR050571">
    <property type="entry name" value="Class-IV_PLP-Dep_Aminotrnsfr"/>
</dbReference>
<evidence type="ECO:0000256" key="13">
    <source>
        <dbReference type="ARBA" id="ARBA00049229"/>
    </source>
</evidence>
<proteinExistence type="inferred from homology"/>
<evidence type="ECO:0000256" key="10">
    <source>
        <dbReference type="ARBA" id="ARBA00023304"/>
    </source>
</evidence>
<dbReference type="InterPro" id="IPR036038">
    <property type="entry name" value="Aminotransferase-like"/>
</dbReference>
<dbReference type="UniPathway" id="UPA00049">
    <property type="reaction ID" value="UER00062"/>
</dbReference>
<keyword evidence="7 14" id="KW-0028">Amino-acid biosynthesis</keyword>
<evidence type="ECO:0000313" key="16">
    <source>
        <dbReference type="Proteomes" id="UP000266178"/>
    </source>
</evidence>
<comment type="catalytic activity">
    <reaction evidence="13 14">
        <text>L-leucine + 2-oxoglutarate = 4-methyl-2-oxopentanoate + L-glutamate</text>
        <dbReference type="Rhea" id="RHEA:18321"/>
        <dbReference type="ChEBI" id="CHEBI:16810"/>
        <dbReference type="ChEBI" id="CHEBI:17865"/>
        <dbReference type="ChEBI" id="CHEBI:29985"/>
        <dbReference type="ChEBI" id="CHEBI:57427"/>
        <dbReference type="EC" id="2.6.1.42"/>
    </reaction>
</comment>
<dbReference type="InterPro" id="IPR033939">
    <property type="entry name" value="BCAT_family"/>
</dbReference>
<dbReference type="UniPathway" id="UPA00048">
    <property type="reaction ID" value="UER00073"/>
</dbReference>
<dbReference type="RefSeq" id="WP_119355732.1">
    <property type="nucleotide sequence ID" value="NZ_BJXM01000004.1"/>
</dbReference>
<dbReference type="NCBIfam" id="TIGR01122">
    <property type="entry name" value="ilvE_I"/>
    <property type="match status" value="1"/>
</dbReference>
<dbReference type="GO" id="GO:0009099">
    <property type="term" value="P:L-valine biosynthetic process"/>
    <property type="evidence" value="ECO:0007669"/>
    <property type="project" value="UniProtKB-UniPathway"/>
</dbReference>